<evidence type="ECO:0000313" key="3">
    <source>
        <dbReference type="Proteomes" id="UP000474640"/>
    </source>
</evidence>
<evidence type="ECO:0000256" key="1">
    <source>
        <dbReference type="SAM" id="MobiDB-lite"/>
    </source>
</evidence>
<feature type="compositionally biased region" description="Basic residues" evidence="1">
    <location>
        <begin position="72"/>
        <end position="86"/>
    </location>
</feature>
<comment type="caution">
    <text evidence="2">The sequence shown here is derived from an EMBL/GenBank/DDBJ whole genome shotgun (WGS) entry which is preliminary data.</text>
</comment>
<dbReference type="Proteomes" id="UP000474640">
    <property type="component" value="Unassembled WGS sequence"/>
</dbReference>
<reference evidence="2 3" key="1">
    <citation type="submission" date="2020-01" db="EMBL/GenBank/DDBJ databases">
        <authorList>
            <person name="Palmer J.M."/>
        </authorList>
    </citation>
    <scope>NUCLEOTIDE SEQUENCE [LARGE SCALE GENOMIC DNA]</scope>
    <source>
        <strain evidence="2 3">TWF970</strain>
    </source>
</reference>
<feature type="region of interest" description="Disordered" evidence="1">
    <location>
        <begin position="56"/>
        <end position="86"/>
    </location>
</feature>
<organism evidence="2 3">
    <name type="scientific">Orbilia oligospora</name>
    <name type="common">Nematode-trapping fungus</name>
    <name type="synonym">Arthrobotrys oligospora</name>
    <dbReference type="NCBI Taxonomy" id="2813651"/>
    <lineage>
        <taxon>Eukaryota</taxon>
        <taxon>Fungi</taxon>
        <taxon>Dikarya</taxon>
        <taxon>Ascomycota</taxon>
        <taxon>Pezizomycotina</taxon>
        <taxon>Orbiliomycetes</taxon>
        <taxon>Orbiliales</taxon>
        <taxon>Orbiliaceae</taxon>
        <taxon>Orbilia</taxon>
    </lineage>
</organism>
<sequence length="107" mass="12727">MENSTPRSPVKEKNPYEKEIRKHETRMLRYFRAKRIIKKAKTNSPMQVYDVEQSFPPVNISSNDKTKERTQRVTRMRKGKTKPQKPKVIKNNNEKYIIGIVTIRNPI</sequence>
<proteinExistence type="predicted"/>
<feature type="compositionally biased region" description="Basic and acidic residues" evidence="1">
    <location>
        <begin position="9"/>
        <end position="20"/>
    </location>
</feature>
<evidence type="ECO:0000313" key="2">
    <source>
        <dbReference type="EMBL" id="KAF3275281.1"/>
    </source>
</evidence>
<name>A0A7C8VBM8_ORBOL</name>
<feature type="region of interest" description="Disordered" evidence="1">
    <location>
        <begin position="1"/>
        <end position="20"/>
    </location>
</feature>
<accession>A0A7C8VBM8</accession>
<dbReference type="AlphaFoldDB" id="A0A7C8VBM8"/>
<dbReference type="EMBL" id="JAABOJ010000039">
    <property type="protein sequence ID" value="KAF3275281.1"/>
    <property type="molecule type" value="Genomic_DNA"/>
</dbReference>
<gene>
    <name evidence="2" type="ORF">TWF970_007000</name>
</gene>
<protein>
    <submittedName>
        <fullName evidence="2">Uncharacterized protein</fullName>
    </submittedName>
</protein>